<organism evidence="1 2">
    <name type="scientific">Serratia nevei</name>
    <dbReference type="NCBI Taxonomy" id="2703794"/>
    <lineage>
        <taxon>Bacteria</taxon>
        <taxon>Pseudomonadati</taxon>
        <taxon>Pseudomonadota</taxon>
        <taxon>Gammaproteobacteria</taxon>
        <taxon>Enterobacterales</taxon>
        <taxon>Yersiniaceae</taxon>
        <taxon>Serratia</taxon>
    </lineage>
</organism>
<protein>
    <submittedName>
        <fullName evidence="1">Uncharacterized protein</fullName>
    </submittedName>
</protein>
<gene>
    <name evidence="1" type="ORF">P9854_21255</name>
</gene>
<comment type="caution">
    <text evidence="1">The sequence shown here is derived from an EMBL/GenBank/DDBJ whole genome shotgun (WGS) entry which is preliminary data.</text>
</comment>
<evidence type="ECO:0000313" key="1">
    <source>
        <dbReference type="EMBL" id="MDK4768308.1"/>
    </source>
</evidence>
<dbReference type="Proteomes" id="UP001173597">
    <property type="component" value="Unassembled WGS sequence"/>
</dbReference>
<name>A0AAW6X8G7_9GAMM</name>
<sequence length="121" mass="13664">MHNRHPPLTTTTTGHDGSVRLELDKQGVGRRMREGIDDKAFPEQGAKVSIHSDGSFEGLGCVLANTNLNVLTAVFYWFTLKRDEPFFLPVACRRHKKTRLTAGFHWRNARDYCESMSSSSP</sequence>
<proteinExistence type="predicted"/>
<accession>A0AAW6X8G7</accession>
<dbReference type="EMBL" id="JARTLO010000033">
    <property type="protein sequence ID" value="MDK4768308.1"/>
    <property type="molecule type" value="Genomic_DNA"/>
</dbReference>
<dbReference type="RefSeq" id="WP_285100910.1">
    <property type="nucleotide sequence ID" value="NZ_JARTLO010000033.1"/>
</dbReference>
<reference evidence="1" key="1">
    <citation type="submission" date="2023-01" db="EMBL/GenBank/DDBJ databases">
        <title>Genomic dissection of endemic carbapenem resistance: metallo-beta-lactamase gene dissemination through clonal, plasmid and integron transfer pathways.</title>
        <authorList>
            <person name="Macesic N."/>
        </authorList>
    </citation>
    <scope>NUCLEOTIDE SEQUENCE</scope>
    <source>
        <strain evidence="1">CPO573</strain>
    </source>
</reference>
<dbReference type="AlphaFoldDB" id="A0AAW6X8G7"/>
<evidence type="ECO:0000313" key="2">
    <source>
        <dbReference type="Proteomes" id="UP001173597"/>
    </source>
</evidence>